<accession>Q0AZX9</accession>
<dbReference type="AlphaFoldDB" id="Q0AZX9"/>
<evidence type="ECO:0000313" key="2">
    <source>
        <dbReference type="EMBL" id="ABI67725.1"/>
    </source>
</evidence>
<keyword evidence="3" id="KW-1185">Reference proteome</keyword>
<dbReference type="OrthoDB" id="2078224at2"/>
<keyword evidence="1" id="KW-0175">Coiled coil</keyword>
<organism evidence="2 3">
    <name type="scientific">Syntrophomonas wolfei subsp. wolfei (strain DSM 2245B / Goettingen)</name>
    <dbReference type="NCBI Taxonomy" id="335541"/>
    <lineage>
        <taxon>Bacteria</taxon>
        <taxon>Bacillati</taxon>
        <taxon>Bacillota</taxon>
        <taxon>Clostridia</taxon>
        <taxon>Eubacteriales</taxon>
        <taxon>Syntrophomonadaceae</taxon>
        <taxon>Syntrophomonas</taxon>
    </lineage>
</organism>
<evidence type="ECO:0000313" key="3">
    <source>
        <dbReference type="Proteomes" id="UP000001968"/>
    </source>
</evidence>
<dbReference type="eggNOG" id="ENOG50324IN">
    <property type="taxonomic scope" value="Bacteria"/>
</dbReference>
<dbReference type="RefSeq" id="WP_011639833.1">
    <property type="nucleotide sequence ID" value="NC_008346.1"/>
</dbReference>
<dbReference type="KEGG" id="swo:Swol_0387"/>
<reference evidence="3" key="1">
    <citation type="journal article" date="2010" name="Environ. Microbiol.">
        <title>The genome of Syntrophomonas wolfei: new insights into syntrophic metabolism and biohydrogen production.</title>
        <authorList>
            <person name="Sieber J.R."/>
            <person name="Sims D.R."/>
            <person name="Han C."/>
            <person name="Kim E."/>
            <person name="Lykidis A."/>
            <person name="Lapidus A.L."/>
            <person name="McDonnald E."/>
            <person name="Rohlin L."/>
            <person name="Culley D.E."/>
            <person name="Gunsalus R."/>
            <person name="McInerney M.J."/>
        </authorList>
    </citation>
    <scope>NUCLEOTIDE SEQUENCE [LARGE SCALE GENOMIC DNA]</scope>
    <source>
        <strain evidence="3">DSM 2245B / Goettingen</strain>
    </source>
</reference>
<sequence>MKELEINLDFFQDKLESFLQQLFQEINTVSGAQAWKEGELEKMDNHLYELNSFYYRSFNEHFFPAYRSELKEELASLLKLNRQQDAIKRDIMANLQRYARLYNQVKSLNFSLQQAQENCLLALETIDEKERERGIELYYRLQKAGDAISYVNELLYQIKQLEQDKEALAALNRESNSIILINILKLDRDNPEELDYYYQWMKNIHHWNNALLDLMDNQESLPRKTARFMARFSREYQELKERVLPSFSFMEPYPAYWHTQKLELFDLHLTSLNNSEILRVVKALQLFLSDTLLFMTKALSSEDKIMNIGVGASAMMDYCHIKALNLNLKELEEQISKSWQSLNQLIKEFPARGEMDMAYFLERSQEIISDSYAAISTAKSNLGSYQNTVLASSLYRATLELSSLKAHIELLEEKQHYGKAIQQSYLQLAAMLSQHKEWIANFRADLERLLAPRNLSRSWKDLSLRVEKINLQKGREFPEEFLYLLDKYQIASRVSPERPNLILEEEGDIFIFKVDDLQEELIPFFVVSAGPVDSGSE</sequence>
<evidence type="ECO:0000256" key="1">
    <source>
        <dbReference type="SAM" id="Coils"/>
    </source>
</evidence>
<dbReference type="HOGENOM" id="CLU_507064_0_0_9"/>
<proteinExistence type="predicted"/>
<dbReference type="STRING" id="335541.Swol_0387"/>
<protein>
    <submittedName>
        <fullName evidence="2">Uncharacterized protein</fullName>
    </submittedName>
</protein>
<feature type="coiled-coil region" evidence="1">
    <location>
        <begin position="98"/>
        <end position="178"/>
    </location>
</feature>
<name>Q0AZX9_SYNWW</name>
<dbReference type="EMBL" id="CP000448">
    <property type="protein sequence ID" value="ABI67725.1"/>
    <property type="molecule type" value="Genomic_DNA"/>
</dbReference>
<dbReference type="Proteomes" id="UP000001968">
    <property type="component" value="Chromosome"/>
</dbReference>
<gene>
    <name evidence="2" type="ordered locus">Swol_0387</name>
</gene>